<dbReference type="RefSeq" id="WP_157333727.1">
    <property type="nucleotide sequence ID" value="NZ_JANADL010000036.1"/>
</dbReference>
<sequence length="331" mass="37196">MRRFFGFWWRCVRTAAGGNSTFANDWQWVFGNPAISAFGTAIIGLFGAFSPTLAKRLGFSEMTTGWPIIDTFIGALGAFVVTWMVAFLVRLLNEPVVLFEAQKARADKLEGIESGRDRPKKDKMIVILEERYLFPKGLMQRGFLDHEADSQRAIDDVKIIFDLLTARTNELTKLTEKSSKRISSAKDSSKKREAVKILAGHLDAYSDRVAEFSDIIRALVPVYLECTMPFVDRADPRTQEDINVLENLRISVHTNIVAVGEGLQIQRNTVDSMVQRYVGVTHDLTVATQRMSAVMADLGTGFQKYVAACQQIHSLVERKIEDGKKRLEQAL</sequence>
<evidence type="ECO:0000256" key="1">
    <source>
        <dbReference type="SAM" id="Phobius"/>
    </source>
</evidence>
<gene>
    <name evidence="2" type="ORF">GPL20_28015</name>
</gene>
<evidence type="ECO:0000313" key="3">
    <source>
        <dbReference type="Proteomes" id="UP000449969"/>
    </source>
</evidence>
<reference evidence="2 3" key="1">
    <citation type="submission" date="2019-12" db="EMBL/GenBank/DDBJ databases">
        <title>Draft genome sequences Bradyrhizobium cajani AMBPC1010, Bradyrhizobium pachyrhizi AMBPC1040 and Bradyrhizobium yuanmingense ALSPC3051, three plant growth promoting strains isolated from nodules of Cajanus cajan L. in Dominican Republic.</title>
        <authorList>
            <person name="Flores-Felix J.D."/>
            <person name="Araujo J."/>
            <person name="Diaz-Alcantara C."/>
            <person name="Gonzalez-Andres F."/>
            <person name="Velazquez E."/>
        </authorList>
    </citation>
    <scope>NUCLEOTIDE SEQUENCE [LARGE SCALE GENOMIC DNA]</scope>
    <source>
        <strain evidence="2 3">1010</strain>
    </source>
</reference>
<dbReference type="EMBL" id="WQNE01000028">
    <property type="protein sequence ID" value="MVT76844.1"/>
    <property type="molecule type" value="Genomic_DNA"/>
</dbReference>
<proteinExistence type="predicted"/>
<dbReference type="AlphaFoldDB" id="A0A844TLX2"/>
<accession>A0A844TLX2</accession>
<keyword evidence="1" id="KW-0472">Membrane</keyword>
<keyword evidence="1" id="KW-1133">Transmembrane helix</keyword>
<keyword evidence="3" id="KW-1185">Reference proteome</keyword>
<feature type="transmembrane region" description="Helical" evidence="1">
    <location>
        <begin position="66"/>
        <end position="89"/>
    </location>
</feature>
<keyword evidence="1" id="KW-0812">Transmembrane</keyword>
<protein>
    <submittedName>
        <fullName evidence="2">Uncharacterized protein</fullName>
    </submittedName>
</protein>
<evidence type="ECO:0000313" key="2">
    <source>
        <dbReference type="EMBL" id="MVT76844.1"/>
    </source>
</evidence>
<name>A0A844TLX2_9BRAD</name>
<dbReference type="Proteomes" id="UP000449969">
    <property type="component" value="Unassembled WGS sequence"/>
</dbReference>
<feature type="transmembrane region" description="Helical" evidence="1">
    <location>
        <begin position="33"/>
        <end position="54"/>
    </location>
</feature>
<organism evidence="2 3">
    <name type="scientific">Bradyrhizobium cajani</name>
    <dbReference type="NCBI Taxonomy" id="1928661"/>
    <lineage>
        <taxon>Bacteria</taxon>
        <taxon>Pseudomonadati</taxon>
        <taxon>Pseudomonadota</taxon>
        <taxon>Alphaproteobacteria</taxon>
        <taxon>Hyphomicrobiales</taxon>
        <taxon>Nitrobacteraceae</taxon>
        <taxon>Bradyrhizobium</taxon>
    </lineage>
</organism>
<comment type="caution">
    <text evidence="2">The sequence shown here is derived from an EMBL/GenBank/DDBJ whole genome shotgun (WGS) entry which is preliminary data.</text>
</comment>